<dbReference type="Proteomes" id="UP001431784">
    <property type="component" value="Unassembled WGS sequence"/>
</dbReference>
<feature type="transmembrane region" description="Helical" evidence="1">
    <location>
        <begin position="7"/>
        <end position="28"/>
    </location>
</feature>
<reference evidence="3" key="1">
    <citation type="submission" date="2023-02" db="EMBL/GenBank/DDBJ databases">
        <title>Description of Roseinatronobacter alkalisoli sp. nov., an alkaliphilic bacerium isolated from soda soil.</title>
        <authorList>
            <person name="Wei W."/>
        </authorList>
    </citation>
    <scope>NUCLEOTIDE SEQUENCE</scope>
    <source>
        <strain evidence="3">HJB301</strain>
    </source>
</reference>
<evidence type="ECO:0000259" key="2">
    <source>
        <dbReference type="Pfam" id="PF02470"/>
    </source>
</evidence>
<dbReference type="InterPro" id="IPR003399">
    <property type="entry name" value="Mce/MlaD"/>
</dbReference>
<evidence type="ECO:0000313" key="3">
    <source>
        <dbReference type="EMBL" id="MDD7972536.1"/>
    </source>
</evidence>
<keyword evidence="1" id="KW-0472">Membrane</keyword>
<dbReference type="PANTHER" id="PTHR36698:SF2">
    <property type="entry name" value="MCE_MLAD DOMAIN-CONTAINING PROTEIN"/>
    <property type="match status" value="1"/>
</dbReference>
<organism evidence="3 4">
    <name type="scientific">Roseinatronobacter alkalisoli</name>
    <dbReference type="NCBI Taxonomy" id="3028235"/>
    <lineage>
        <taxon>Bacteria</taxon>
        <taxon>Pseudomonadati</taxon>
        <taxon>Pseudomonadota</taxon>
        <taxon>Alphaproteobacteria</taxon>
        <taxon>Rhodobacterales</taxon>
        <taxon>Paracoccaceae</taxon>
        <taxon>Roseinatronobacter</taxon>
    </lineage>
</organism>
<protein>
    <submittedName>
        <fullName evidence="3">MlaD family protein</fullName>
    </submittedName>
</protein>
<sequence length="568" mass="61124">METRANYVLIGAFALAGFLGILGFFLAFSKYQFDRQFAYYEAYFESVSGLTRSADVRFAGLPVGQVLEVSLAPDGRVRVMLEVDRATPVRADSVAMVDSSGITGVSFVALSPGTQTAELINDRDDVPQLQVGMSTIQTLTETGPRILEEALQVVEQVNRLLGEENQARVAGILDNIEQSSGDLTAALDSFAGFTETVAAATETFSEFSDNLAPILRQAENTLESLEFAIDEIALVATEARYTFEAGTQTLNTADTFVAGELTALVEELSGAAATIRAELEEFSQEAQVMFGEFTRTSSAATQRIEALDPALARLDPLLARADRTLETVERMSDNIDGLVTGDGAALVAEAREMVAIARDATVSIARAAETDLPLIMADIRAATEEIRGVVANVGEDLSSASGQLDALSGAGLRTLDQVTDTFANANTTLDAINRALITGESTLQAAERAFVGADRVINEEIGQITEDLRDVLGRLGRAVDSVADDIPEVTAELRRTAESAARAFDDLGAIIRDSGAPVREFTTTGLPNISQLARETRGLISNLDRLTRQIERDPTRFFLNRQTPEFRR</sequence>
<feature type="domain" description="Mce/MlaD" evidence="2">
    <location>
        <begin position="39"/>
        <end position="113"/>
    </location>
</feature>
<proteinExistence type="predicted"/>
<evidence type="ECO:0000256" key="1">
    <source>
        <dbReference type="SAM" id="Phobius"/>
    </source>
</evidence>
<dbReference type="PANTHER" id="PTHR36698">
    <property type="entry name" value="BLL5892 PROTEIN"/>
    <property type="match status" value="1"/>
</dbReference>
<dbReference type="EMBL" id="JAQZSM010000016">
    <property type="protein sequence ID" value="MDD7972536.1"/>
    <property type="molecule type" value="Genomic_DNA"/>
</dbReference>
<dbReference type="RefSeq" id="WP_274353209.1">
    <property type="nucleotide sequence ID" value="NZ_JAQZSM010000016.1"/>
</dbReference>
<accession>A0ABT5TBN7</accession>
<keyword evidence="1" id="KW-0812">Transmembrane</keyword>
<comment type="caution">
    <text evidence="3">The sequence shown here is derived from an EMBL/GenBank/DDBJ whole genome shotgun (WGS) entry which is preliminary data.</text>
</comment>
<gene>
    <name evidence="3" type="ORF">PUT78_15665</name>
</gene>
<name>A0ABT5TBN7_9RHOB</name>
<evidence type="ECO:0000313" key="4">
    <source>
        <dbReference type="Proteomes" id="UP001431784"/>
    </source>
</evidence>
<dbReference type="Pfam" id="PF02470">
    <property type="entry name" value="MlaD"/>
    <property type="match status" value="1"/>
</dbReference>
<keyword evidence="1" id="KW-1133">Transmembrane helix</keyword>
<keyword evidence="4" id="KW-1185">Reference proteome</keyword>